<keyword evidence="6" id="KW-0663">Pyridoxal phosphate</keyword>
<keyword evidence="4" id="KW-0808">Transferase</keyword>
<feature type="domain" description="Aminotransferase class V" evidence="11">
    <location>
        <begin position="4"/>
        <end position="372"/>
    </location>
</feature>
<dbReference type="AlphaFoldDB" id="A0A516GUI4"/>
<dbReference type="SUPFAM" id="SSF53383">
    <property type="entry name" value="PLP-dependent transferases"/>
    <property type="match status" value="1"/>
</dbReference>
<keyword evidence="5" id="KW-0479">Metal-binding</keyword>
<evidence type="ECO:0000256" key="4">
    <source>
        <dbReference type="ARBA" id="ARBA00022679"/>
    </source>
</evidence>
<dbReference type="GO" id="GO:0046872">
    <property type="term" value="F:metal ion binding"/>
    <property type="evidence" value="ECO:0007669"/>
    <property type="project" value="UniProtKB-KW"/>
</dbReference>
<dbReference type="Gene3D" id="3.90.1150.10">
    <property type="entry name" value="Aspartate Aminotransferase, domain 1"/>
    <property type="match status" value="1"/>
</dbReference>
<dbReference type="Proteomes" id="UP000319209">
    <property type="component" value="Chromosome"/>
</dbReference>
<dbReference type="PIRSF" id="PIRSF005572">
    <property type="entry name" value="NifS"/>
    <property type="match status" value="1"/>
</dbReference>
<dbReference type="EMBL" id="CP041637">
    <property type="protein sequence ID" value="QDO95040.1"/>
    <property type="molecule type" value="Genomic_DNA"/>
</dbReference>
<accession>A0A516GUI4</accession>
<dbReference type="OrthoDB" id="9804366at2"/>
<proteinExistence type="inferred from homology"/>
<evidence type="ECO:0000256" key="9">
    <source>
        <dbReference type="ARBA" id="ARBA00050776"/>
    </source>
</evidence>
<organism evidence="12 13">
    <name type="scientific">Formosa sediminum</name>
    <dbReference type="NCBI Taxonomy" id="2594004"/>
    <lineage>
        <taxon>Bacteria</taxon>
        <taxon>Pseudomonadati</taxon>
        <taxon>Bacteroidota</taxon>
        <taxon>Flavobacteriia</taxon>
        <taxon>Flavobacteriales</taxon>
        <taxon>Flavobacteriaceae</taxon>
        <taxon>Formosa</taxon>
    </lineage>
</organism>
<name>A0A516GUI4_9FLAO</name>
<comment type="cofactor">
    <cofactor evidence="1 10">
        <name>pyridoxal 5'-phosphate</name>
        <dbReference type="ChEBI" id="CHEBI:597326"/>
    </cofactor>
</comment>
<dbReference type="Pfam" id="PF00266">
    <property type="entry name" value="Aminotran_5"/>
    <property type="match status" value="1"/>
</dbReference>
<dbReference type="InterPro" id="IPR015422">
    <property type="entry name" value="PyrdxlP-dep_Trfase_small"/>
</dbReference>
<evidence type="ECO:0000256" key="5">
    <source>
        <dbReference type="ARBA" id="ARBA00022723"/>
    </source>
</evidence>
<dbReference type="InterPro" id="IPR015421">
    <property type="entry name" value="PyrdxlP-dep_Trfase_major"/>
</dbReference>
<dbReference type="KEGG" id="fop:FNB79_14025"/>
<evidence type="ECO:0000256" key="6">
    <source>
        <dbReference type="ARBA" id="ARBA00022898"/>
    </source>
</evidence>
<dbReference type="PROSITE" id="PS00595">
    <property type="entry name" value="AA_TRANSFER_CLASS_5"/>
    <property type="match status" value="1"/>
</dbReference>
<gene>
    <name evidence="12" type="ORF">FNB79_14025</name>
</gene>
<dbReference type="InterPro" id="IPR016454">
    <property type="entry name" value="Cysteine_dSase"/>
</dbReference>
<dbReference type="EC" id="2.8.1.7" evidence="3"/>
<evidence type="ECO:0000256" key="10">
    <source>
        <dbReference type="RuleBase" id="RU004504"/>
    </source>
</evidence>
<evidence type="ECO:0000259" key="11">
    <source>
        <dbReference type="Pfam" id="PF00266"/>
    </source>
</evidence>
<comment type="catalytic activity">
    <reaction evidence="9">
        <text>(sulfur carrier)-H + L-cysteine = (sulfur carrier)-SH + L-alanine</text>
        <dbReference type="Rhea" id="RHEA:43892"/>
        <dbReference type="Rhea" id="RHEA-COMP:14737"/>
        <dbReference type="Rhea" id="RHEA-COMP:14739"/>
        <dbReference type="ChEBI" id="CHEBI:29917"/>
        <dbReference type="ChEBI" id="CHEBI:35235"/>
        <dbReference type="ChEBI" id="CHEBI:57972"/>
        <dbReference type="ChEBI" id="CHEBI:64428"/>
        <dbReference type="EC" id="2.8.1.7"/>
    </reaction>
</comment>
<dbReference type="GO" id="GO:0031071">
    <property type="term" value="F:cysteine desulfurase activity"/>
    <property type="evidence" value="ECO:0007669"/>
    <property type="project" value="UniProtKB-EC"/>
</dbReference>
<dbReference type="PANTHER" id="PTHR11601:SF34">
    <property type="entry name" value="CYSTEINE DESULFURASE"/>
    <property type="match status" value="1"/>
</dbReference>
<dbReference type="Gene3D" id="1.10.260.50">
    <property type="match status" value="1"/>
</dbReference>
<evidence type="ECO:0000256" key="1">
    <source>
        <dbReference type="ARBA" id="ARBA00001933"/>
    </source>
</evidence>
<evidence type="ECO:0000256" key="3">
    <source>
        <dbReference type="ARBA" id="ARBA00012239"/>
    </source>
</evidence>
<evidence type="ECO:0000256" key="7">
    <source>
        <dbReference type="ARBA" id="ARBA00023004"/>
    </source>
</evidence>
<dbReference type="Gene3D" id="3.40.640.10">
    <property type="entry name" value="Type I PLP-dependent aspartate aminotransferase-like (Major domain)"/>
    <property type="match status" value="1"/>
</dbReference>
<evidence type="ECO:0000256" key="2">
    <source>
        <dbReference type="ARBA" id="ARBA00006490"/>
    </source>
</evidence>
<sequence length="382" mass="42391">MKKVYLDSAATTKMHSEVIDKMTEVMTTIYGNPSSSHSFGRASKTIVETARKNIAKELNVTAGEIFFTSGGTEADNLVLLNAVRDLGVKRIITSKIEHHAVLHTLDYLVKNDNIDVSYVGLNSDGTVKFDDLEEILHQSDVKTLVSLMHVNNEIGTILDLKRTAEICKKYKALFHSDTVQSIGHYKLDLQDIPVDFVVSSAHKFHGPKGVGFVFIRKHSGVNPLIHGGEQERGLRAGTEAVHNIVGLEIAFTLAYKNLDSDRNAITALKHYFCTELLKAIPEISFNADSSNLDHTAYTILNVRFPFKAHKTQMLLFQLDLKGIACSRGSACQSGSQKGSHVLAEILKEDEYLKPSLRFSFSKYNTKEDVDYVIETLQAFGAN</sequence>
<evidence type="ECO:0000256" key="8">
    <source>
        <dbReference type="ARBA" id="ARBA00023014"/>
    </source>
</evidence>
<dbReference type="PANTHER" id="PTHR11601">
    <property type="entry name" value="CYSTEINE DESULFURYLASE FAMILY MEMBER"/>
    <property type="match status" value="1"/>
</dbReference>
<dbReference type="InterPro" id="IPR020578">
    <property type="entry name" value="Aminotrans_V_PyrdxlP_BS"/>
</dbReference>
<evidence type="ECO:0000313" key="12">
    <source>
        <dbReference type="EMBL" id="QDO95040.1"/>
    </source>
</evidence>
<dbReference type="GO" id="GO:0051536">
    <property type="term" value="F:iron-sulfur cluster binding"/>
    <property type="evidence" value="ECO:0007669"/>
    <property type="project" value="UniProtKB-KW"/>
</dbReference>
<keyword evidence="7" id="KW-0408">Iron</keyword>
<keyword evidence="13" id="KW-1185">Reference proteome</keyword>
<protein>
    <recommendedName>
        <fullName evidence="3">cysteine desulfurase</fullName>
        <ecNumber evidence="3">2.8.1.7</ecNumber>
    </recommendedName>
</protein>
<dbReference type="InterPro" id="IPR000192">
    <property type="entry name" value="Aminotrans_V_dom"/>
</dbReference>
<comment type="similarity">
    <text evidence="2">Belongs to the class-V pyridoxal-phosphate-dependent aminotransferase family. NifS/IscS subfamily.</text>
</comment>
<dbReference type="RefSeq" id="WP_143381948.1">
    <property type="nucleotide sequence ID" value="NZ_CP041637.1"/>
</dbReference>
<evidence type="ECO:0000313" key="13">
    <source>
        <dbReference type="Proteomes" id="UP000319209"/>
    </source>
</evidence>
<dbReference type="InterPro" id="IPR015424">
    <property type="entry name" value="PyrdxlP-dep_Trfase"/>
</dbReference>
<reference evidence="12 13" key="1">
    <citation type="submission" date="2019-07" db="EMBL/GenBank/DDBJ databases">
        <title>Genome sequencing for Formosa sp. PS13.</title>
        <authorList>
            <person name="Park S.-J."/>
        </authorList>
    </citation>
    <scope>NUCLEOTIDE SEQUENCE [LARGE SCALE GENOMIC DNA]</scope>
    <source>
        <strain evidence="12 13">PS13</strain>
    </source>
</reference>
<keyword evidence="8" id="KW-0411">Iron-sulfur</keyword>